<feature type="region of interest" description="Disordered" evidence="1">
    <location>
        <begin position="503"/>
        <end position="528"/>
    </location>
</feature>
<dbReference type="GO" id="GO:0035556">
    <property type="term" value="P:intracellular signal transduction"/>
    <property type="evidence" value="ECO:0007669"/>
    <property type="project" value="InterPro"/>
</dbReference>
<evidence type="ECO:0000313" key="3">
    <source>
        <dbReference type="EMBL" id="OAF66332.1"/>
    </source>
</evidence>
<reference evidence="3 4" key="1">
    <citation type="submission" date="2016-04" db="EMBL/GenBank/DDBJ databases">
        <title>The genome of Intoshia linei affirms orthonectids as highly simplified spiralians.</title>
        <authorList>
            <person name="Mikhailov K.V."/>
            <person name="Slusarev G.S."/>
            <person name="Nikitin M.A."/>
            <person name="Logacheva M.D."/>
            <person name="Penin A."/>
            <person name="Aleoshin V."/>
            <person name="Panchin Y.V."/>
        </authorList>
    </citation>
    <scope>NUCLEOTIDE SEQUENCE [LARGE SCALE GENOMIC DNA]</scope>
    <source>
        <strain evidence="3">Intl2013</strain>
        <tissue evidence="3">Whole animal</tissue>
    </source>
</reference>
<feature type="compositionally biased region" description="Basic and acidic residues" evidence="1">
    <location>
        <begin position="612"/>
        <end position="629"/>
    </location>
</feature>
<dbReference type="InterPro" id="IPR003533">
    <property type="entry name" value="Doublecortin_dom"/>
</dbReference>
<gene>
    <name evidence="3" type="ORF">A3Q56_05952</name>
</gene>
<feature type="region of interest" description="Disordered" evidence="1">
    <location>
        <begin position="578"/>
        <end position="835"/>
    </location>
</feature>
<feature type="compositionally biased region" description="Polar residues" evidence="1">
    <location>
        <begin position="752"/>
        <end position="762"/>
    </location>
</feature>
<dbReference type="Pfam" id="PF01652">
    <property type="entry name" value="IF4E"/>
    <property type="match status" value="1"/>
</dbReference>
<protein>
    <submittedName>
        <fullName evidence="3">Doublecortin domain-containing protein 2C</fullName>
    </submittedName>
</protein>
<keyword evidence="4" id="KW-1185">Reference proteome</keyword>
<comment type="caution">
    <text evidence="3">The sequence shown here is derived from an EMBL/GenBank/DDBJ whole genome shotgun (WGS) entry which is preliminary data.</text>
</comment>
<dbReference type="SUPFAM" id="SSF55418">
    <property type="entry name" value="eIF4e-like"/>
    <property type="match status" value="1"/>
</dbReference>
<dbReference type="InterPro" id="IPR023398">
    <property type="entry name" value="TIF_eIF4e-like"/>
</dbReference>
<organism evidence="3 4">
    <name type="scientific">Intoshia linei</name>
    <dbReference type="NCBI Taxonomy" id="1819745"/>
    <lineage>
        <taxon>Eukaryota</taxon>
        <taxon>Metazoa</taxon>
        <taxon>Spiralia</taxon>
        <taxon>Lophotrochozoa</taxon>
        <taxon>Mesozoa</taxon>
        <taxon>Orthonectida</taxon>
        <taxon>Rhopaluridae</taxon>
        <taxon>Intoshia</taxon>
    </lineage>
</organism>
<dbReference type="Gene3D" id="3.30.760.10">
    <property type="entry name" value="RNA Cap, Translation Initiation Factor Eif4e"/>
    <property type="match status" value="1"/>
</dbReference>
<dbReference type="SUPFAM" id="SSF89837">
    <property type="entry name" value="Doublecortin (DC)"/>
    <property type="match status" value="2"/>
</dbReference>
<dbReference type="PROSITE" id="PS50309">
    <property type="entry name" value="DC"/>
    <property type="match status" value="2"/>
</dbReference>
<feature type="domain" description="Doublecortin" evidence="2">
    <location>
        <begin position="327"/>
        <end position="411"/>
    </location>
</feature>
<feature type="compositionally biased region" description="Basic and acidic residues" evidence="1">
    <location>
        <begin position="809"/>
        <end position="823"/>
    </location>
</feature>
<accession>A0A177AXW1</accession>
<feature type="compositionally biased region" description="Basic residues" evidence="1">
    <location>
        <begin position="503"/>
        <end position="516"/>
    </location>
</feature>
<name>A0A177AXW1_9BILA</name>
<dbReference type="EMBL" id="LWCA01000963">
    <property type="protein sequence ID" value="OAF66332.1"/>
    <property type="molecule type" value="Genomic_DNA"/>
</dbReference>
<dbReference type="Pfam" id="PF03607">
    <property type="entry name" value="DCX"/>
    <property type="match status" value="2"/>
</dbReference>
<feature type="compositionally biased region" description="Basic and acidic residues" evidence="1">
    <location>
        <begin position="738"/>
        <end position="751"/>
    </location>
</feature>
<feature type="compositionally biased region" description="Basic and acidic residues" evidence="1">
    <location>
        <begin position="1"/>
        <end position="17"/>
    </location>
</feature>
<feature type="region of interest" description="Disordered" evidence="1">
    <location>
        <begin position="1"/>
        <end position="21"/>
    </location>
</feature>
<dbReference type="Gene3D" id="3.10.20.230">
    <property type="entry name" value="Doublecortin domain"/>
    <property type="match status" value="2"/>
</dbReference>
<feature type="compositionally biased region" description="Polar residues" evidence="1">
    <location>
        <begin position="788"/>
        <end position="799"/>
    </location>
</feature>
<feature type="compositionally biased region" description="Polar residues" evidence="1">
    <location>
        <begin position="630"/>
        <end position="652"/>
    </location>
</feature>
<dbReference type="OrthoDB" id="1738954at2759"/>
<dbReference type="PANTHER" id="PTHR23004:SF11">
    <property type="entry name" value="PROTEIN RPI-1"/>
    <property type="match status" value="1"/>
</dbReference>
<dbReference type="GO" id="GO:0005874">
    <property type="term" value="C:microtubule"/>
    <property type="evidence" value="ECO:0007669"/>
    <property type="project" value="TreeGrafter"/>
</dbReference>
<dbReference type="InterPro" id="IPR036572">
    <property type="entry name" value="Doublecortin_dom_sf"/>
</dbReference>
<evidence type="ECO:0000256" key="1">
    <source>
        <dbReference type="SAM" id="MobiDB-lite"/>
    </source>
</evidence>
<dbReference type="GO" id="GO:0003743">
    <property type="term" value="F:translation initiation factor activity"/>
    <property type="evidence" value="ECO:0007669"/>
    <property type="project" value="InterPro"/>
</dbReference>
<feature type="compositionally biased region" description="Basic and acidic residues" evidence="1">
    <location>
        <begin position="764"/>
        <end position="774"/>
    </location>
</feature>
<feature type="compositionally biased region" description="Polar residues" evidence="1">
    <location>
        <begin position="582"/>
        <end position="593"/>
    </location>
</feature>
<dbReference type="SMART" id="SM00537">
    <property type="entry name" value="DCX"/>
    <property type="match status" value="2"/>
</dbReference>
<dbReference type="Proteomes" id="UP000078046">
    <property type="component" value="Unassembled WGS sequence"/>
</dbReference>
<dbReference type="GO" id="GO:0005815">
    <property type="term" value="C:microtubule organizing center"/>
    <property type="evidence" value="ECO:0007669"/>
    <property type="project" value="TreeGrafter"/>
</dbReference>
<evidence type="ECO:0000313" key="4">
    <source>
        <dbReference type="Proteomes" id="UP000078046"/>
    </source>
</evidence>
<feature type="compositionally biased region" description="Basic and acidic residues" evidence="1">
    <location>
        <begin position="657"/>
        <end position="730"/>
    </location>
</feature>
<feature type="non-terminal residue" evidence="3">
    <location>
        <position position="835"/>
    </location>
</feature>
<dbReference type="CDD" id="cd01617">
    <property type="entry name" value="DCX"/>
    <property type="match status" value="1"/>
</dbReference>
<evidence type="ECO:0000259" key="2">
    <source>
        <dbReference type="PROSITE" id="PS50309"/>
    </source>
</evidence>
<sequence length="835" mass="96555">MMAETVEKVETEQEKNVELTQNDKYPLPVELTLSLRLSEGGAAWDNFEHLSDLDSAFELLQVFEYIKKPTEIRSNGGYVDVNLFKKGIRPAWEDEKNKNGFRMVCIFESSQTAIDDAWESYVYQFAGATLGEFNDYVNGLTLSVRKNLFKIWMWLSTTLNDEQLDRMTDKMKTISDQVHGTQKYLYSYETSKHLKMSYVPIASKRVRFYLNGSKYFSGRDVVINRSKFRTFETFMIELTSMLNCDRAVRSIRTPSHGTRIKSFEKLMDRESYVAIQGKIPFRKINYKNITIINPVQQATQREKPIKPVIHSRIQMSGRIKHIPIDGLTLNIYENGNEYDAAKHLVLPNSIRNSLKNINAYISQKIKSHSGGVKYLYTAKGRRIRHIRQLENGNFYVAVGNTMSRFIKVPYGNVRPSFITTLNKSAFIKKFEKAPVPTYSRLGNHSKLLVRRKEYNIQSYYHQDSNENEKPNYTKPAQEKTYSQIAVEKEVLLVKAAKSKFDKRKIKKNKPEKKKPITLKTAEQVPESEDVNIDLPVEQMEAEQVNEEINDFSEPKKTFLTQGNDKEFKDIIIKRKSESKSINGSVDNESQNSGKTEKIDKENENKNKKRKSIKSDKPIRDNLKKRESNSRETVISKKSSIVTKDTQKKNTPTIKSSISKDRESKKESISEKESINGKDVNPKRDSISSKRESVASKRNSIKRDSVKRESIKRDSIKKESIHENESLKDILRPSSQDDVMSKKNSLEFEKLSQKSNLIQQEPESTFEKLEQEKLSESNQDFADEDSEISVKNQNALNDKNSYPIDNELESIEHESEQQEQKKSLIEYSLNEQQVCT</sequence>
<dbReference type="PANTHER" id="PTHR23004">
    <property type="entry name" value="DOUBLECORTIN DOMAIN CONTAINING 2"/>
    <property type="match status" value="1"/>
</dbReference>
<dbReference type="InterPro" id="IPR001040">
    <property type="entry name" value="TIF_eIF_4E"/>
</dbReference>
<feature type="domain" description="Doublecortin" evidence="2">
    <location>
        <begin position="204"/>
        <end position="287"/>
    </location>
</feature>
<dbReference type="AlphaFoldDB" id="A0A177AXW1"/>
<dbReference type="GO" id="GO:0003723">
    <property type="term" value="F:RNA binding"/>
    <property type="evidence" value="ECO:0007669"/>
    <property type="project" value="InterPro"/>
</dbReference>
<feature type="compositionally biased region" description="Basic and acidic residues" evidence="1">
    <location>
        <begin position="594"/>
        <end position="605"/>
    </location>
</feature>
<proteinExistence type="predicted"/>